<gene>
    <name evidence="9" type="ORF">BJX63DRAFT_421516</name>
</gene>
<evidence type="ECO:0000256" key="6">
    <source>
        <dbReference type="PROSITE-ProRule" id="PRU10141"/>
    </source>
</evidence>
<evidence type="ECO:0000313" key="10">
    <source>
        <dbReference type="Proteomes" id="UP001610334"/>
    </source>
</evidence>
<dbReference type="InterPro" id="IPR000719">
    <property type="entry name" value="Prot_kinase_dom"/>
</dbReference>
<dbReference type="SMART" id="SM00220">
    <property type="entry name" value="S_TKc"/>
    <property type="match status" value="1"/>
</dbReference>
<evidence type="ECO:0000256" key="4">
    <source>
        <dbReference type="ARBA" id="ARBA00022777"/>
    </source>
</evidence>
<evidence type="ECO:0000256" key="5">
    <source>
        <dbReference type="ARBA" id="ARBA00022840"/>
    </source>
</evidence>
<keyword evidence="10" id="KW-1185">Reference proteome</keyword>
<dbReference type="CDD" id="cd00180">
    <property type="entry name" value="PKc"/>
    <property type="match status" value="1"/>
</dbReference>
<evidence type="ECO:0000259" key="8">
    <source>
        <dbReference type="PROSITE" id="PS50011"/>
    </source>
</evidence>
<evidence type="ECO:0000313" key="9">
    <source>
        <dbReference type="EMBL" id="KAL2813008.1"/>
    </source>
</evidence>
<protein>
    <submittedName>
        <fullName evidence="9">Kinase-like domain-containing protein</fullName>
    </submittedName>
</protein>
<sequence length="428" mass="48307">MSTSSPSISDTEISSSSATAVSSCTPPSSDSIGDLADFGDVLSDEDDQVEIEEYAEPWHQYNISDNTCILYPVCLGEILNNRYLVEHKLGFGAFSTVWMARDLEDKRDVALKVMCLGEYAEHEARIQEQIIRNVQDTSHLVTYLTTFELPRGDGGGCHKVLVLPLMGPCVSIYTLGSIPMAARMSAARQLLEALEQLHNAGIVHRDLSDANCMWEMAPLHHLDRKAKYEALGRPRKEAIPYVDLWRKGDLVEPAKIPTKLRTDKFYLGDFSLSMQLDDTPAPVGSPPFQFCSPDRLHGKEPTTACDMWSYMVIFSQLYLGFPPFSYYFNGTMSCIVMRLGPLPTEWRGSYYRPDDAPDSWYDQNKKPDQDKNLASVIAHRRPETDQPERDLARTVMEKVFHFCPEKRLSATQLLRDDSFNALMAKYGC</sequence>
<dbReference type="PANTHER" id="PTHR45646:SF11">
    <property type="entry name" value="SERINE_THREONINE-PROTEIN KINASE DOA"/>
    <property type="match status" value="1"/>
</dbReference>
<keyword evidence="2" id="KW-0808">Transferase</keyword>
<dbReference type="PROSITE" id="PS50011">
    <property type="entry name" value="PROTEIN_KINASE_DOM"/>
    <property type="match status" value="1"/>
</dbReference>
<dbReference type="PROSITE" id="PS00107">
    <property type="entry name" value="PROTEIN_KINASE_ATP"/>
    <property type="match status" value="1"/>
</dbReference>
<organism evidence="9 10">
    <name type="scientific">Aspergillus granulosus</name>
    <dbReference type="NCBI Taxonomy" id="176169"/>
    <lineage>
        <taxon>Eukaryota</taxon>
        <taxon>Fungi</taxon>
        <taxon>Dikarya</taxon>
        <taxon>Ascomycota</taxon>
        <taxon>Pezizomycotina</taxon>
        <taxon>Eurotiomycetes</taxon>
        <taxon>Eurotiomycetidae</taxon>
        <taxon>Eurotiales</taxon>
        <taxon>Aspergillaceae</taxon>
        <taxon>Aspergillus</taxon>
        <taxon>Aspergillus subgen. Nidulantes</taxon>
    </lineage>
</organism>
<feature type="region of interest" description="Disordered" evidence="7">
    <location>
        <begin position="1"/>
        <end position="37"/>
    </location>
</feature>
<dbReference type="Gene3D" id="3.30.200.20">
    <property type="entry name" value="Phosphorylase Kinase, domain 1"/>
    <property type="match status" value="1"/>
</dbReference>
<dbReference type="Proteomes" id="UP001610334">
    <property type="component" value="Unassembled WGS sequence"/>
</dbReference>
<feature type="compositionally biased region" description="Low complexity" evidence="7">
    <location>
        <begin position="1"/>
        <end position="29"/>
    </location>
</feature>
<dbReference type="InterPro" id="IPR011009">
    <property type="entry name" value="Kinase-like_dom_sf"/>
</dbReference>
<dbReference type="SUPFAM" id="SSF56112">
    <property type="entry name" value="Protein kinase-like (PK-like)"/>
    <property type="match status" value="1"/>
</dbReference>
<proteinExistence type="predicted"/>
<name>A0ABR4HC01_9EURO</name>
<accession>A0ABR4HC01</accession>
<evidence type="ECO:0000256" key="1">
    <source>
        <dbReference type="ARBA" id="ARBA00022527"/>
    </source>
</evidence>
<reference evidence="9 10" key="1">
    <citation type="submission" date="2024-07" db="EMBL/GenBank/DDBJ databases">
        <title>Section-level genome sequencing and comparative genomics of Aspergillus sections Usti and Cavernicolus.</title>
        <authorList>
            <consortium name="Lawrence Berkeley National Laboratory"/>
            <person name="Nybo J.L."/>
            <person name="Vesth T.C."/>
            <person name="Theobald S."/>
            <person name="Frisvad J.C."/>
            <person name="Larsen T.O."/>
            <person name="Kjaerboelling I."/>
            <person name="Rothschild-Mancinelli K."/>
            <person name="Lyhne E.K."/>
            <person name="Kogle M.E."/>
            <person name="Barry K."/>
            <person name="Clum A."/>
            <person name="Na H."/>
            <person name="Ledsgaard L."/>
            <person name="Lin J."/>
            <person name="Lipzen A."/>
            <person name="Kuo A."/>
            <person name="Riley R."/>
            <person name="Mondo S."/>
            <person name="Labutti K."/>
            <person name="Haridas S."/>
            <person name="Pangalinan J."/>
            <person name="Salamov A.A."/>
            <person name="Simmons B.A."/>
            <person name="Magnuson J.K."/>
            <person name="Chen J."/>
            <person name="Drula E."/>
            <person name="Henrissat B."/>
            <person name="Wiebenga A."/>
            <person name="Lubbers R.J."/>
            <person name="Gomes A.C."/>
            <person name="Makela M.R."/>
            <person name="Stajich J."/>
            <person name="Grigoriev I.V."/>
            <person name="Mortensen U.H."/>
            <person name="De Vries R.P."/>
            <person name="Baker S.E."/>
            <person name="Andersen M.R."/>
        </authorList>
    </citation>
    <scope>NUCLEOTIDE SEQUENCE [LARGE SCALE GENOMIC DNA]</scope>
    <source>
        <strain evidence="9 10">CBS 588.65</strain>
    </source>
</reference>
<keyword evidence="1" id="KW-0723">Serine/threonine-protein kinase</keyword>
<keyword evidence="3 6" id="KW-0547">Nucleotide-binding</keyword>
<dbReference type="InterPro" id="IPR051175">
    <property type="entry name" value="CLK_kinases"/>
</dbReference>
<feature type="binding site" evidence="6">
    <location>
        <position position="112"/>
    </location>
    <ligand>
        <name>ATP</name>
        <dbReference type="ChEBI" id="CHEBI:30616"/>
    </ligand>
</feature>
<dbReference type="Pfam" id="PF00069">
    <property type="entry name" value="Pkinase"/>
    <property type="match status" value="1"/>
</dbReference>
<evidence type="ECO:0000256" key="2">
    <source>
        <dbReference type="ARBA" id="ARBA00022679"/>
    </source>
</evidence>
<keyword evidence="5 6" id="KW-0067">ATP-binding</keyword>
<comment type="caution">
    <text evidence="9">The sequence shown here is derived from an EMBL/GenBank/DDBJ whole genome shotgun (WGS) entry which is preliminary data.</text>
</comment>
<keyword evidence="4" id="KW-0418">Kinase</keyword>
<feature type="domain" description="Protein kinase" evidence="8">
    <location>
        <begin position="83"/>
        <end position="419"/>
    </location>
</feature>
<dbReference type="InterPro" id="IPR017441">
    <property type="entry name" value="Protein_kinase_ATP_BS"/>
</dbReference>
<dbReference type="PANTHER" id="PTHR45646">
    <property type="entry name" value="SERINE/THREONINE-PROTEIN KINASE DOA-RELATED"/>
    <property type="match status" value="1"/>
</dbReference>
<dbReference type="EMBL" id="JBFXLT010000043">
    <property type="protein sequence ID" value="KAL2813008.1"/>
    <property type="molecule type" value="Genomic_DNA"/>
</dbReference>
<evidence type="ECO:0000256" key="7">
    <source>
        <dbReference type="SAM" id="MobiDB-lite"/>
    </source>
</evidence>
<dbReference type="Gene3D" id="1.10.510.10">
    <property type="entry name" value="Transferase(Phosphotransferase) domain 1"/>
    <property type="match status" value="1"/>
</dbReference>
<evidence type="ECO:0000256" key="3">
    <source>
        <dbReference type="ARBA" id="ARBA00022741"/>
    </source>
</evidence>